<protein>
    <submittedName>
        <fullName evidence="2">Uncharacterized protein</fullName>
    </submittedName>
</protein>
<dbReference type="EMBL" id="JADCNM010000006">
    <property type="protein sequence ID" value="KAG0477827.1"/>
    <property type="molecule type" value="Genomic_DNA"/>
</dbReference>
<dbReference type="OrthoDB" id="1936278at2759"/>
<evidence type="ECO:0000256" key="1">
    <source>
        <dbReference type="ARBA" id="ARBA00006974"/>
    </source>
</evidence>
<dbReference type="PANTHER" id="PTHR31175">
    <property type="entry name" value="AUXIN-RESPONSIVE FAMILY PROTEIN"/>
    <property type="match status" value="1"/>
</dbReference>
<dbReference type="AlphaFoldDB" id="A0A835R058"/>
<dbReference type="InterPro" id="IPR003676">
    <property type="entry name" value="SAUR_fam"/>
</dbReference>
<gene>
    <name evidence="2" type="ORF">HPP92_012546</name>
</gene>
<name>A0A835R058_VANPL</name>
<organism evidence="2 3">
    <name type="scientific">Vanilla planifolia</name>
    <name type="common">Vanilla</name>
    <dbReference type="NCBI Taxonomy" id="51239"/>
    <lineage>
        <taxon>Eukaryota</taxon>
        <taxon>Viridiplantae</taxon>
        <taxon>Streptophyta</taxon>
        <taxon>Embryophyta</taxon>
        <taxon>Tracheophyta</taxon>
        <taxon>Spermatophyta</taxon>
        <taxon>Magnoliopsida</taxon>
        <taxon>Liliopsida</taxon>
        <taxon>Asparagales</taxon>
        <taxon>Orchidaceae</taxon>
        <taxon>Vanilloideae</taxon>
        <taxon>Vanilleae</taxon>
        <taxon>Vanilla</taxon>
    </lineage>
</organism>
<evidence type="ECO:0000313" key="3">
    <source>
        <dbReference type="Proteomes" id="UP000639772"/>
    </source>
</evidence>
<dbReference type="Proteomes" id="UP000639772">
    <property type="component" value="Chromosome 6"/>
</dbReference>
<comment type="caution">
    <text evidence="2">The sequence shown here is derived from an EMBL/GenBank/DDBJ whole genome shotgun (WGS) entry which is preliminary data.</text>
</comment>
<sequence>MVSLKWLIEIARRWTKMAVLGRKNILSTTGSMVASRGHVFVYSMDGRRFMIPLADFSRSMLVEMLRMSEEEFGLPTDGPITLPFDGSSMEFFTVKGNPFKERKEVHDFYEACWKEDSPTLVECDVEDLSYEVIEEILPCRVIGSNLGRGGKDVEEGEQIEEGEVQLISPIDDKGIDNEVDGKHEIMKLT</sequence>
<reference evidence="2 3" key="1">
    <citation type="journal article" date="2020" name="Nat. Food">
        <title>A phased Vanilla planifolia genome enables genetic improvement of flavour and production.</title>
        <authorList>
            <person name="Hasing T."/>
            <person name="Tang H."/>
            <person name="Brym M."/>
            <person name="Khazi F."/>
            <person name="Huang T."/>
            <person name="Chambers A.H."/>
        </authorList>
    </citation>
    <scope>NUCLEOTIDE SEQUENCE [LARGE SCALE GENOMIC DNA]</scope>
    <source>
        <tissue evidence="2">Leaf</tissue>
    </source>
</reference>
<dbReference type="GO" id="GO:0009733">
    <property type="term" value="P:response to auxin"/>
    <property type="evidence" value="ECO:0007669"/>
    <property type="project" value="InterPro"/>
</dbReference>
<dbReference type="PANTHER" id="PTHR31175:SF82">
    <property type="entry name" value="AUXIN-RESPONSIVE PROTEIN SAUR65"/>
    <property type="match status" value="1"/>
</dbReference>
<dbReference type="Pfam" id="PF02519">
    <property type="entry name" value="Auxin_inducible"/>
    <property type="match status" value="1"/>
</dbReference>
<evidence type="ECO:0000313" key="2">
    <source>
        <dbReference type="EMBL" id="KAG0477827.1"/>
    </source>
</evidence>
<comment type="similarity">
    <text evidence="1">Belongs to the ARG7 family.</text>
</comment>
<proteinExistence type="inferred from homology"/>
<accession>A0A835R058</accession>